<proteinExistence type="predicted"/>
<gene>
    <name evidence="2" type="ORF">PQO03_02935</name>
</gene>
<keyword evidence="1" id="KW-1133">Transmembrane helix</keyword>
<dbReference type="Gene3D" id="3.30.700.10">
    <property type="entry name" value="Glycoprotein, Type 4 Pilin"/>
    <property type="match status" value="1"/>
</dbReference>
<dbReference type="RefSeq" id="WP_274150988.1">
    <property type="nucleotide sequence ID" value="NZ_CP117811.1"/>
</dbReference>
<evidence type="ECO:0000313" key="2">
    <source>
        <dbReference type="EMBL" id="WDE96914.1"/>
    </source>
</evidence>
<feature type="transmembrane region" description="Helical" evidence="1">
    <location>
        <begin position="7"/>
        <end position="27"/>
    </location>
</feature>
<evidence type="ECO:0000256" key="1">
    <source>
        <dbReference type="SAM" id="Phobius"/>
    </source>
</evidence>
<keyword evidence="3" id="KW-1185">Reference proteome</keyword>
<dbReference type="SUPFAM" id="SSF54523">
    <property type="entry name" value="Pili subunits"/>
    <property type="match status" value="1"/>
</dbReference>
<sequence length="236" mass="26794">MQLKKRFTLIEILVVVAIIGILASLLVPSLSNARRKAREVLCKNNLKQLYITQMLFADDNENKVYAHHLRGQFMVATAWNDGAESGQFYESGEQIFEPYLGRDDVNNKLAVYRCPSSEYNSGDGAWIAGASNGRNYNGFMRSNYGRPQTLDNLTIHNWNAGHLPPFKHSSRKPFMYDFVMETSKGDFHGNHGYFNLAVTDGSVVKAYIPTDEWRSTKPYRNTWTPFFEAAIGESAF</sequence>
<dbReference type="InterPro" id="IPR045584">
    <property type="entry name" value="Pilin-like"/>
</dbReference>
<organism evidence="2 3">
    <name type="scientific">Lentisphaera profundi</name>
    <dbReference type="NCBI Taxonomy" id="1658616"/>
    <lineage>
        <taxon>Bacteria</taxon>
        <taxon>Pseudomonadati</taxon>
        <taxon>Lentisphaerota</taxon>
        <taxon>Lentisphaeria</taxon>
        <taxon>Lentisphaerales</taxon>
        <taxon>Lentisphaeraceae</taxon>
        <taxon>Lentisphaera</taxon>
    </lineage>
</organism>
<dbReference type="Proteomes" id="UP001214250">
    <property type="component" value="Chromosome 1"/>
</dbReference>
<dbReference type="EMBL" id="CP117811">
    <property type="protein sequence ID" value="WDE96914.1"/>
    <property type="molecule type" value="Genomic_DNA"/>
</dbReference>
<reference evidence="2 3" key="1">
    <citation type="submission" date="2023-02" db="EMBL/GenBank/DDBJ databases">
        <title>Genome sequence of Lentisphaera profundi SAORIC-696.</title>
        <authorList>
            <person name="Kim e."/>
            <person name="Cho J.-C."/>
            <person name="Choi A."/>
            <person name="Kang I."/>
        </authorList>
    </citation>
    <scope>NUCLEOTIDE SEQUENCE [LARGE SCALE GENOMIC DNA]</scope>
    <source>
        <strain evidence="2 3">SAORIC-696</strain>
    </source>
</reference>
<evidence type="ECO:0000313" key="3">
    <source>
        <dbReference type="Proteomes" id="UP001214250"/>
    </source>
</evidence>
<dbReference type="InterPro" id="IPR012902">
    <property type="entry name" value="N_methyl_site"/>
</dbReference>
<accession>A0ABY7VUD4</accession>
<protein>
    <submittedName>
        <fullName evidence="2">Type II secretion system protein</fullName>
    </submittedName>
</protein>
<keyword evidence="1" id="KW-0812">Transmembrane</keyword>
<name>A0ABY7VUD4_9BACT</name>
<keyword evidence="1" id="KW-0472">Membrane</keyword>
<dbReference type="NCBIfam" id="TIGR02532">
    <property type="entry name" value="IV_pilin_GFxxxE"/>
    <property type="match status" value="1"/>
</dbReference>
<dbReference type="PANTHER" id="PTHR30093">
    <property type="entry name" value="GENERAL SECRETION PATHWAY PROTEIN G"/>
    <property type="match status" value="1"/>
</dbReference>